<organism evidence="1 2">
    <name type="scientific">Neophaeococcomyces mojaviensis</name>
    <dbReference type="NCBI Taxonomy" id="3383035"/>
    <lineage>
        <taxon>Eukaryota</taxon>
        <taxon>Fungi</taxon>
        <taxon>Dikarya</taxon>
        <taxon>Ascomycota</taxon>
        <taxon>Pezizomycotina</taxon>
        <taxon>Eurotiomycetes</taxon>
        <taxon>Chaetothyriomycetidae</taxon>
        <taxon>Chaetothyriales</taxon>
        <taxon>Chaetothyriales incertae sedis</taxon>
        <taxon>Neophaeococcomyces</taxon>
    </lineage>
</organism>
<protein>
    <submittedName>
        <fullName evidence="1">Uncharacterized protein</fullName>
    </submittedName>
</protein>
<gene>
    <name evidence="1" type="ORF">H2198_004029</name>
</gene>
<dbReference type="EMBL" id="JAPDRQ010000057">
    <property type="protein sequence ID" value="KAJ9657945.1"/>
    <property type="molecule type" value="Genomic_DNA"/>
</dbReference>
<comment type="caution">
    <text evidence="1">The sequence shown here is derived from an EMBL/GenBank/DDBJ whole genome shotgun (WGS) entry which is preliminary data.</text>
</comment>
<evidence type="ECO:0000313" key="1">
    <source>
        <dbReference type="EMBL" id="KAJ9657945.1"/>
    </source>
</evidence>
<sequence>MSTYNILITGTKAGIGHGLLSAFASRPNTTIIAAIRDAPDSDKAKAMIAAVPTIAENTHIIPVQYDASTKSAHEVVASLATAQPKVTHLDLVIANAAVATQWGPTYSVTAEELTTHLNVNTIAPILLYQATRDLLLASPNTPKFILISTVIGSIEMTPTIPFQTVVYGLTKAAGNYFTRKANSEEDKIVIVSVHPGWVQTDMGNRAASKLGMDAAPLSMEESVKGLVEIFDKADKTMGGTFQQVGGEPLPW</sequence>
<name>A0ACC3AAA6_9EURO</name>
<dbReference type="Proteomes" id="UP001172386">
    <property type="component" value="Unassembled WGS sequence"/>
</dbReference>
<evidence type="ECO:0000313" key="2">
    <source>
        <dbReference type="Proteomes" id="UP001172386"/>
    </source>
</evidence>
<reference evidence="1" key="1">
    <citation type="submission" date="2022-10" db="EMBL/GenBank/DDBJ databases">
        <title>Culturing micro-colonial fungi from biological soil crusts in the Mojave desert and describing Neophaeococcomyces mojavensis, and introducing the new genera and species Taxawa tesnikishii.</title>
        <authorList>
            <person name="Kurbessoian T."/>
            <person name="Stajich J.E."/>
        </authorList>
    </citation>
    <scope>NUCLEOTIDE SEQUENCE</scope>
    <source>
        <strain evidence="1">JES_112</strain>
    </source>
</reference>
<keyword evidence="2" id="KW-1185">Reference proteome</keyword>
<accession>A0ACC3AAA6</accession>
<proteinExistence type="predicted"/>